<name>A0ABN8I6M4_9NEOP</name>
<accession>A0ABN8I6M4</accession>
<dbReference type="Pfam" id="PF00089">
    <property type="entry name" value="Trypsin"/>
    <property type="match status" value="1"/>
</dbReference>
<dbReference type="InterPro" id="IPR009003">
    <property type="entry name" value="Peptidase_S1_PA"/>
</dbReference>
<dbReference type="InterPro" id="IPR001254">
    <property type="entry name" value="Trypsin_dom"/>
</dbReference>
<dbReference type="PRINTS" id="PR00722">
    <property type="entry name" value="CHYMOTRYPSIN"/>
</dbReference>
<keyword evidence="2" id="KW-0645">Protease</keyword>
<dbReference type="InterPro" id="IPR033116">
    <property type="entry name" value="TRYPSIN_SER"/>
</dbReference>
<dbReference type="PROSITE" id="PS00135">
    <property type="entry name" value="TRYPSIN_SER"/>
    <property type="match status" value="1"/>
</dbReference>
<keyword evidence="5" id="KW-1185">Reference proteome</keyword>
<dbReference type="PANTHER" id="PTHR24252">
    <property type="entry name" value="ACROSIN-RELATED"/>
    <property type="match status" value="1"/>
</dbReference>
<feature type="non-terminal residue" evidence="4">
    <location>
        <position position="1"/>
    </location>
</feature>
<sequence>MFFKYFAEPSISIILLTYATILSLNGVLSERVLRLKPKIDKPGPLYNGTQKPTLVDKKAENLFLVLNERPENDIFDSESCRETEKLIMPNFTEPGRRISEIKCLEHLWRMRFYDEMLLRSVRCGFDFDSVISIIFGGRDAEPSEFPHMGAVGWKSVNNTWIFKCGATLVSQKFMITAAHCSRATRSDTQIADPVPKIVRIGEIHIEFKDFNEKPPIDAVIKKITVHPYYRSPKKYYDIAILELDEPVMFTLKSHPACIWTNQYQEVFGKAALTGWGITEPGSQVAYPKLQVAEVDVLSLRDCDKRLHSRRNRHWRGLVYHQMCAGHLAGGIDSCQGDSGGPLQMEIDIPEYSDWKIHYIVGVTSFGYGCGVLNTPSVYTRVSSFVDWIESVVWEEEYKKMKKLH</sequence>
<dbReference type="EMBL" id="OW152831">
    <property type="protein sequence ID" value="CAH2049116.1"/>
    <property type="molecule type" value="Genomic_DNA"/>
</dbReference>
<feature type="domain" description="Peptidase S1" evidence="3">
    <location>
        <begin position="134"/>
        <end position="393"/>
    </location>
</feature>
<dbReference type="InterPro" id="IPR043504">
    <property type="entry name" value="Peptidase_S1_PA_chymotrypsin"/>
</dbReference>
<dbReference type="PROSITE" id="PS50240">
    <property type="entry name" value="TRYPSIN_DOM"/>
    <property type="match status" value="1"/>
</dbReference>
<keyword evidence="1" id="KW-1015">Disulfide bond</keyword>
<dbReference type="PANTHER" id="PTHR24252:SF7">
    <property type="entry name" value="HYALIN"/>
    <property type="match status" value="1"/>
</dbReference>
<gene>
    <name evidence="4" type="ORF">IPOD504_LOCUS6613</name>
</gene>
<dbReference type="InterPro" id="IPR001314">
    <property type="entry name" value="Peptidase_S1A"/>
</dbReference>
<dbReference type="PROSITE" id="PS00134">
    <property type="entry name" value="TRYPSIN_HIS"/>
    <property type="match status" value="1"/>
</dbReference>
<dbReference type="SMART" id="SM00020">
    <property type="entry name" value="Tryp_SPc"/>
    <property type="match status" value="1"/>
</dbReference>
<evidence type="ECO:0000256" key="2">
    <source>
        <dbReference type="RuleBase" id="RU363034"/>
    </source>
</evidence>
<dbReference type="SUPFAM" id="SSF50494">
    <property type="entry name" value="Trypsin-like serine proteases"/>
    <property type="match status" value="1"/>
</dbReference>
<evidence type="ECO:0000313" key="5">
    <source>
        <dbReference type="Proteomes" id="UP000837857"/>
    </source>
</evidence>
<protein>
    <recommendedName>
        <fullName evidence="3">Peptidase S1 domain-containing protein</fullName>
    </recommendedName>
</protein>
<evidence type="ECO:0000256" key="1">
    <source>
        <dbReference type="ARBA" id="ARBA00023157"/>
    </source>
</evidence>
<keyword evidence="2" id="KW-0720">Serine protease</keyword>
<dbReference type="InterPro" id="IPR018114">
    <property type="entry name" value="TRYPSIN_HIS"/>
</dbReference>
<keyword evidence="2" id="KW-0378">Hydrolase</keyword>
<dbReference type="CDD" id="cd00190">
    <property type="entry name" value="Tryp_SPc"/>
    <property type="match status" value="1"/>
</dbReference>
<evidence type="ECO:0000313" key="4">
    <source>
        <dbReference type="EMBL" id="CAH2049116.1"/>
    </source>
</evidence>
<evidence type="ECO:0000259" key="3">
    <source>
        <dbReference type="PROSITE" id="PS50240"/>
    </source>
</evidence>
<reference evidence="4" key="1">
    <citation type="submission" date="2022-03" db="EMBL/GenBank/DDBJ databases">
        <authorList>
            <person name="Martin H S."/>
        </authorList>
    </citation>
    <scope>NUCLEOTIDE SEQUENCE</scope>
</reference>
<proteinExistence type="predicted"/>
<dbReference type="Gene3D" id="2.40.10.10">
    <property type="entry name" value="Trypsin-like serine proteases"/>
    <property type="match status" value="2"/>
</dbReference>
<organism evidence="4 5">
    <name type="scientific">Iphiclides podalirius</name>
    <name type="common">scarce swallowtail</name>
    <dbReference type="NCBI Taxonomy" id="110791"/>
    <lineage>
        <taxon>Eukaryota</taxon>
        <taxon>Metazoa</taxon>
        <taxon>Ecdysozoa</taxon>
        <taxon>Arthropoda</taxon>
        <taxon>Hexapoda</taxon>
        <taxon>Insecta</taxon>
        <taxon>Pterygota</taxon>
        <taxon>Neoptera</taxon>
        <taxon>Endopterygota</taxon>
        <taxon>Lepidoptera</taxon>
        <taxon>Glossata</taxon>
        <taxon>Ditrysia</taxon>
        <taxon>Papilionoidea</taxon>
        <taxon>Papilionidae</taxon>
        <taxon>Papilioninae</taxon>
        <taxon>Iphiclides</taxon>
    </lineage>
</organism>
<dbReference type="Proteomes" id="UP000837857">
    <property type="component" value="Chromosome 19"/>
</dbReference>